<evidence type="ECO:0000313" key="8">
    <source>
        <dbReference type="Proteomes" id="UP000886842"/>
    </source>
</evidence>
<feature type="region of interest" description="Disordered" evidence="5">
    <location>
        <begin position="178"/>
        <end position="220"/>
    </location>
</feature>
<dbReference type="Gene3D" id="3.40.190.290">
    <property type="match status" value="1"/>
</dbReference>
<reference evidence="7" key="2">
    <citation type="journal article" date="2021" name="PeerJ">
        <title>Extensive microbial diversity within the chicken gut microbiome revealed by metagenomics and culture.</title>
        <authorList>
            <person name="Gilroy R."/>
            <person name="Ravi A."/>
            <person name="Getino M."/>
            <person name="Pursley I."/>
            <person name="Horton D.L."/>
            <person name="Alikhan N.F."/>
            <person name="Baker D."/>
            <person name="Gharbi K."/>
            <person name="Hall N."/>
            <person name="Watson M."/>
            <person name="Adriaenssens E.M."/>
            <person name="Foster-Nyarko E."/>
            <person name="Jarju S."/>
            <person name="Secka A."/>
            <person name="Antonio M."/>
            <person name="Oren A."/>
            <person name="Chaudhuri R.R."/>
            <person name="La Ragione R."/>
            <person name="Hildebrand F."/>
            <person name="Pallen M.J."/>
        </authorList>
    </citation>
    <scope>NUCLEOTIDE SEQUENCE</scope>
    <source>
        <strain evidence="7">ChiGjej1B1-24693</strain>
    </source>
</reference>
<dbReference type="AlphaFoldDB" id="A0A9D1GZW4"/>
<evidence type="ECO:0000313" key="7">
    <source>
        <dbReference type="EMBL" id="HIT76554.1"/>
    </source>
</evidence>
<feature type="domain" description="LysR substrate-binding" evidence="6">
    <location>
        <begin position="11"/>
        <end position="122"/>
    </location>
</feature>
<accession>A0A9D1GZW4</accession>
<keyword evidence="2" id="KW-0805">Transcription regulation</keyword>
<gene>
    <name evidence="7" type="ORF">IAA98_13300</name>
</gene>
<evidence type="ECO:0000256" key="1">
    <source>
        <dbReference type="ARBA" id="ARBA00009437"/>
    </source>
</evidence>
<dbReference type="Pfam" id="PF03466">
    <property type="entry name" value="LysR_substrate"/>
    <property type="match status" value="1"/>
</dbReference>
<feature type="compositionally biased region" description="Basic residues" evidence="5">
    <location>
        <begin position="211"/>
        <end position="220"/>
    </location>
</feature>
<dbReference type="EMBL" id="DVLP01000390">
    <property type="protein sequence ID" value="HIT76554.1"/>
    <property type="molecule type" value="Genomic_DNA"/>
</dbReference>
<evidence type="ECO:0000256" key="2">
    <source>
        <dbReference type="ARBA" id="ARBA00023015"/>
    </source>
</evidence>
<dbReference type="PANTHER" id="PTHR30346">
    <property type="entry name" value="TRANSCRIPTIONAL DUAL REGULATOR HCAR-RELATED"/>
    <property type="match status" value="1"/>
</dbReference>
<proteinExistence type="inferred from homology"/>
<evidence type="ECO:0000259" key="6">
    <source>
        <dbReference type="Pfam" id="PF03466"/>
    </source>
</evidence>
<keyword evidence="4" id="KW-0804">Transcription</keyword>
<dbReference type="GO" id="GO:0003677">
    <property type="term" value="F:DNA binding"/>
    <property type="evidence" value="ECO:0007669"/>
    <property type="project" value="UniProtKB-KW"/>
</dbReference>
<evidence type="ECO:0000256" key="5">
    <source>
        <dbReference type="SAM" id="MobiDB-lite"/>
    </source>
</evidence>
<dbReference type="GO" id="GO:0032993">
    <property type="term" value="C:protein-DNA complex"/>
    <property type="evidence" value="ECO:0007669"/>
    <property type="project" value="TreeGrafter"/>
</dbReference>
<dbReference type="GO" id="GO:0003700">
    <property type="term" value="F:DNA-binding transcription factor activity"/>
    <property type="evidence" value="ECO:0007669"/>
    <property type="project" value="TreeGrafter"/>
</dbReference>
<name>A0A9D1GZW4_9ACTN</name>
<feature type="compositionally biased region" description="Low complexity" evidence="5">
    <location>
        <begin position="200"/>
        <end position="210"/>
    </location>
</feature>
<dbReference type="InterPro" id="IPR005119">
    <property type="entry name" value="LysR_subst-bd"/>
</dbReference>
<sequence>MSTPAPQHSAGLRIGFVPGVTLTKWRRIWSERFARVPLEVVEVAEAEQRDGLDRGELDMCFVRLPVDRDDLHAIPLYDEQPVVWMSKDFLLAALDEVTAQDLAEVRVVEDYGPDSIDLAVYAAAALRVPLSVARTESRKDMVHRPVIDADPTTIALAWRTDTQNPWIDEFIGVVRGRTANSSRTTREREASAKPAKQRPARPAQRQAPGGRRPRRPRRSR</sequence>
<evidence type="ECO:0000256" key="3">
    <source>
        <dbReference type="ARBA" id="ARBA00023125"/>
    </source>
</evidence>
<organism evidence="7 8">
    <name type="scientific">Candidatus Avipropionibacterium avicola</name>
    <dbReference type="NCBI Taxonomy" id="2840701"/>
    <lineage>
        <taxon>Bacteria</taxon>
        <taxon>Bacillati</taxon>
        <taxon>Actinomycetota</taxon>
        <taxon>Actinomycetes</taxon>
        <taxon>Propionibacteriales</taxon>
        <taxon>Propionibacteriaceae</taxon>
        <taxon>Propionibacteriaceae incertae sedis</taxon>
        <taxon>Candidatus Avipropionibacterium</taxon>
    </lineage>
</organism>
<dbReference type="SUPFAM" id="SSF53850">
    <property type="entry name" value="Periplasmic binding protein-like II"/>
    <property type="match status" value="1"/>
</dbReference>
<dbReference type="PANTHER" id="PTHR30346:SF0">
    <property type="entry name" value="HCA OPERON TRANSCRIPTIONAL ACTIVATOR HCAR"/>
    <property type="match status" value="1"/>
</dbReference>
<dbReference type="Proteomes" id="UP000886842">
    <property type="component" value="Unassembled WGS sequence"/>
</dbReference>
<reference evidence="7" key="1">
    <citation type="submission" date="2020-10" db="EMBL/GenBank/DDBJ databases">
        <authorList>
            <person name="Gilroy R."/>
        </authorList>
    </citation>
    <scope>NUCLEOTIDE SEQUENCE</scope>
    <source>
        <strain evidence="7">ChiGjej1B1-24693</strain>
    </source>
</reference>
<comment type="caution">
    <text evidence="7">The sequence shown here is derived from an EMBL/GenBank/DDBJ whole genome shotgun (WGS) entry which is preliminary data.</text>
</comment>
<protein>
    <recommendedName>
        <fullName evidence="6">LysR substrate-binding domain-containing protein</fullName>
    </recommendedName>
</protein>
<keyword evidence="3" id="KW-0238">DNA-binding</keyword>
<evidence type="ECO:0000256" key="4">
    <source>
        <dbReference type="ARBA" id="ARBA00023163"/>
    </source>
</evidence>
<comment type="similarity">
    <text evidence="1">Belongs to the LysR transcriptional regulatory family.</text>
</comment>